<feature type="compositionally biased region" description="Polar residues" evidence="1">
    <location>
        <begin position="272"/>
        <end position="291"/>
    </location>
</feature>
<dbReference type="Proteomes" id="UP000284706">
    <property type="component" value="Unassembled WGS sequence"/>
</dbReference>
<feature type="compositionally biased region" description="Basic and acidic residues" evidence="1">
    <location>
        <begin position="570"/>
        <end position="582"/>
    </location>
</feature>
<feature type="region of interest" description="Disordered" evidence="1">
    <location>
        <begin position="205"/>
        <end position="242"/>
    </location>
</feature>
<sequence>MSSMHGHPPSFPHSNSPLNAASRHANLYSQPPFQSSPQMPHQLQQPQQHVSSSSSPFPAWPNGSSAAPLPPPLQPQRVSSSSSSPFLGWANGSSSVPPPASAQAARGQSLFHQPPSHSQQHSQMPPPQQPPSSFPPSMPQSGPQAPPPQSLVQPYSYGAYSQPQYGLIPRQPEPPEHNTTEMTRDMVLQVLDKFSEELPYYFDLEDTDDASYSGNGSSGDERSQRRRREGYPASSSRSKPSAIRLTVHGGASMLLHPGFHALSLKVPEVPRQNPSTSSRQSPPDASRTYTDPTYVGPRPTQTMRDLARRVSTRDVDIIMRGFVADFGNLGPPPRDRRRRHEGGARMELEEDISRMDAATRLKACIKATARHFPGLGQDWMNAEADVSLPLAKDPTTHQTYDPIHISTWTDNNTHLYTLYTSPNKRLVLTSVPPYWLLALKISRWGPRDWVDIGIVLRYGTLVSRTLFGNDIVWTGDMVRKFLEKECWPMGYQTQRYDAGKRGEFVMRCENAAALVNGWEEGVPVGWPARYLDRSLLEGAVQTGHSQVGGIASDAQPQFPPATLPPPALPPEEHAENVRDWARRSQSQLRRSSSSRRRSSSKARLRRREEEEEERFRRDGPFVPPGVEFDQDGYAVANQYREEHEERRGRAGSPRTDERPRPAYADPYAGPSRPYTVQQSHPQDLTRGDIAPVHSSWITDAMARARISSPVQDINHIGPVDPSLASLAWHPRARDTAIQIAAPAMASNLGADIHSSNAPYRQQPSPYNQTSVGYNDQSQDRQRSMRSGPSSREELRAGGQVDHVDGRDRAWGDQPWRGHAGPEPDSESEDEDAEGGSDADSLGRNAGSESDDYESDSGGRGRSGYAFAPRQTRAIDRSHVYASPTPHPAPTAPTTSRGASIPSGIEGSLLLHPASTHLPPSSVSGRNVRRSLSPNPSKHRPPPLNISPPPEPLAGSSSLDADRVQGNFYPSSTNVHPAYFGGNYNDSDPRRLEPVAGSSRVHARRSQSRPPSPKPPHPAHGQAPPVMPPAHHVYGHSRQRPVRVQPEPPSLSRAARAAQLQFEEQKMQWDQEQRWMQQSQSRRMGWS</sequence>
<feature type="compositionally biased region" description="Low complexity" evidence="1">
    <location>
        <begin position="29"/>
        <end position="57"/>
    </location>
</feature>
<feature type="region of interest" description="Disordered" evidence="1">
    <location>
        <begin position="547"/>
        <end position="687"/>
    </location>
</feature>
<organism evidence="2 3">
    <name type="scientific">Gymnopilus dilepis</name>
    <dbReference type="NCBI Taxonomy" id="231916"/>
    <lineage>
        <taxon>Eukaryota</taxon>
        <taxon>Fungi</taxon>
        <taxon>Dikarya</taxon>
        <taxon>Basidiomycota</taxon>
        <taxon>Agaricomycotina</taxon>
        <taxon>Agaricomycetes</taxon>
        <taxon>Agaricomycetidae</taxon>
        <taxon>Agaricales</taxon>
        <taxon>Agaricineae</taxon>
        <taxon>Hymenogastraceae</taxon>
        <taxon>Gymnopilus</taxon>
    </lineage>
</organism>
<feature type="compositionally biased region" description="Basic and acidic residues" evidence="1">
    <location>
        <begin position="790"/>
        <end position="810"/>
    </location>
</feature>
<feature type="compositionally biased region" description="Pro residues" evidence="1">
    <location>
        <begin position="557"/>
        <end position="569"/>
    </location>
</feature>
<feature type="compositionally biased region" description="Low complexity" evidence="1">
    <location>
        <begin position="1073"/>
        <end position="1086"/>
    </location>
</feature>
<feature type="compositionally biased region" description="Pro residues" evidence="1">
    <location>
        <begin position="124"/>
        <end position="149"/>
    </location>
</feature>
<feature type="region of interest" description="Disordered" evidence="1">
    <location>
        <begin position="1"/>
        <end position="183"/>
    </location>
</feature>
<dbReference type="OrthoDB" id="3141838at2759"/>
<dbReference type="STRING" id="231916.A0A409VMG2"/>
<comment type="caution">
    <text evidence="2">The sequence shown here is derived from an EMBL/GenBank/DDBJ whole genome shotgun (WGS) entry which is preliminary data.</text>
</comment>
<protein>
    <submittedName>
        <fullName evidence="2">Uncharacterized protein</fullName>
    </submittedName>
</protein>
<reference evidence="2 3" key="1">
    <citation type="journal article" date="2018" name="Evol. Lett.">
        <title>Horizontal gene cluster transfer increased hallucinogenic mushroom diversity.</title>
        <authorList>
            <person name="Reynolds H.T."/>
            <person name="Vijayakumar V."/>
            <person name="Gluck-Thaler E."/>
            <person name="Korotkin H.B."/>
            <person name="Matheny P.B."/>
            <person name="Slot J.C."/>
        </authorList>
    </citation>
    <scope>NUCLEOTIDE SEQUENCE [LARGE SCALE GENOMIC DNA]</scope>
    <source>
        <strain evidence="2 3">SRW20</strain>
    </source>
</reference>
<feature type="compositionally biased region" description="Polar residues" evidence="1">
    <location>
        <begin position="753"/>
        <end position="776"/>
    </location>
</feature>
<feature type="compositionally biased region" description="Low complexity" evidence="1">
    <location>
        <begin position="101"/>
        <end position="123"/>
    </location>
</feature>
<proteinExistence type="predicted"/>
<accession>A0A409VMG2</accession>
<feature type="compositionally biased region" description="Acidic residues" evidence="1">
    <location>
        <begin position="823"/>
        <end position="836"/>
    </location>
</feature>
<name>A0A409VMG2_9AGAR</name>
<evidence type="ECO:0000313" key="3">
    <source>
        <dbReference type="Proteomes" id="UP000284706"/>
    </source>
</evidence>
<feature type="compositionally biased region" description="Basic and acidic residues" evidence="1">
    <location>
        <begin position="173"/>
        <end position="183"/>
    </location>
</feature>
<feature type="compositionally biased region" description="Basic and acidic residues" evidence="1">
    <location>
        <begin position="1062"/>
        <end position="1072"/>
    </location>
</feature>
<feature type="compositionally biased region" description="Low complexity" evidence="1">
    <location>
        <begin position="75"/>
        <end position="85"/>
    </location>
</feature>
<feature type="compositionally biased region" description="Polar residues" evidence="1">
    <location>
        <begin position="917"/>
        <end position="935"/>
    </location>
</feature>
<feature type="compositionally biased region" description="Basic residues" evidence="1">
    <location>
        <begin position="592"/>
        <end position="605"/>
    </location>
</feature>
<feature type="region of interest" description="Disordered" evidence="1">
    <location>
        <begin position="752"/>
        <end position="1086"/>
    </location>
</feature>
<dbReference type="PANTHER" id="PTHR24216">
    <property type="entry name" value="PAXILLIN-RELATED"/>
    <property type="match status" value="1"/>
</dbReference>
<feature type="compositionally biased region" description="Basic and acidic residues" evidence="1">
    <location>
        <begin position="639"/>
        <end position="660"/>
    </location>
</feature>
<dbReference type="AlphaFoldDB" id="A0A409VMG2"/>
<evidence type="ECO:0000313" key="2">
    <source>
        <dbReference type="EMBL" id="PPQ67451.1"/>
    </source>
</evidence>
<dbReference type="InParanoid" id="A0A409VMG2"/>
<feature type="compositionally biased region" description="Pro residues" evidence="1">
    <location>
        <begin position="941"/>
        <end position="951"/>
    </location>
</feature>
<gene>
    <name evidence="2" type="ORF">CVT26_007245</name>
</gene>
<evidence type="ECO:0000256" key="1">
    <source>
        <dbReference type="SAM" id="MobiDB-lite"/>
    </source>
</evidence>
<feature type="region of interest" description="Disordered" evidence="1">
    <location>
        <begin position="269"/>
        <end position="300"/>
    </location>
</feature>
<dbReference type="PANTHER" id="PTHR24216:SF65">
    <property type="entry name" value="PAXILLIN-LIKE PROTEIN 1"/>
    <property type="match status" value="1"/>
</dbReference>
<dbReference type="EMBL" id="NHYE01005612">
    <property type="protein sequence ID" value="PPQ67451.1"/>
    <property type="molecule type" value="Genomic_DNA"/>
</dbReference>
<keyword evidence="3" id="KW-1185">Reference proteome</keyword>